<evidence type="ECO:0000256" key="5">
    <source>
        <dbReference type="ARBA" id="ARBA00022832"/>
    </source>
</evidence>
<protein>
    <recommendedName>
        <fullName evidence="10">Elongation of very long chain fatty acids protein</fullName>
        <ecNumber evidence="10">2.3.1.199</ecNumber>
    </recommendedName>
    <alternativeName>
        <fullName evidence="10">Very-long-chain 3-oxoacyl-CoA synthase</fullName>
    </alternativeName>
</protein>
<evidence type="ECO:0000256" key="7">
    <source>
        <dbReference type="ARBA" id="ARBA00023098"/>
    </source>
</evidence>
<evidence type="ECO:0000256" key="1">
    <source>
        <dbReference type="ARBA" id="ARBA00004141"/>
    </source>
</evidence>
<feature type="non-terminal residue" evidence="11">
    <location>
        <position position="328"/>
    </location>
</feature>
<reference evidence="11 12" key="1">
    <citation type="submission" date="2015-03" db="EMBL/GenBank/DDBJ databases">
        <title>Draft genome of the nematode, Opisthorchis viverrini.</title>
        <authorList>
            <person name="Mitreva M."/>
        </authorList>
    </citation>
    <scope>NUCLEOTIDE SEQUENCE [LARGE SCALE GENOMIC DNA]</scope>
    <source>
        <strain evidence="11">Khon Kaen</strain>
    </source>
</reference>
<dbReference type="GO" id="GO:0005789">
    <property type="term" value="C:endoplasmic reticulum membrane"/>
    <property type="evidence" value="ECO:0007669"/>
    <property type="project" value="TreeGrafter"/>
</dbReference>
<keyword evidence="9 10" id="KW-0275">Fatty acid biosynthesis</keyword>
<comment type="catalytic activity">
    <reaction evidence="10">
        <text>a very-long-chain acyl-CoA + malonyl-CoA + H(+) = a very-long-chain 3-oxoacyl-CoA + CO2 + CoA</text>
        <dbReference type="Rhea" id="RHEA:32727"/>
        <dbReference type="ChEBI" id="CHEBI:15378"/>
        <dbReference type="ChEBI" id="CHEBI:16526"/>
        <dbReference type="ChEBI" id="CHEBI:57287"/>
        <dbReference type="ChEBI" id="CHEBI:57384"/>
        <dbReference type="ChEBI" id="CHEBI:90725"/>
        <dbReference type="ChEBI" id="CHEBI:90736"/>
        <dbReference type="EC" id="2.3.1.199"/>
    </reaction>
</comment>
<dbReference type="AlphaFoldDB" id="A0A1S8WRW5"/>
<feature type="transmembrane region" description="Helical" evidence="10">
    <location>
        <begin position="264"/>
        <end position="287"/>
    </location>
</feature>
<dbReference type="Pfam" id="PF01151">
    <property type="entry name" value="ELO"/>
    <property type="match status" value="1"/>
</dbReference>
<dbReference type="GO" id="GO:0034625">
    <property type="term" value="P:fatty acid elongation, monounsaturated fatty acid"/>
    <property type="evidence" value="ECO:0007669"/>
    <property type="project" value="TreeGrafter"/>
</dbReference>
<evidence type="ECO:0000313" key="12">
    <source>
        <dbReference type="Proteomes" id="UP000243686"/>
    </source>
</evidence>
<evidence type="ECO:0000256" key="4">
    <source>
        <dbReference type="ARBA" id="ARBA00022692"/>
    </source>
</evidence>
<keyword evidence="2 10" id="KW-0444">Lipid biosynthesis</keyword>
<comment type="similarity">
    <text evidence="10">Belongs to the ELO family.</text>
</comment>
<keyword evidence="4 10" id="KW-0812">Transmembrane</keyword>
<dbReference type="InterPro" id="IPR030457">
    <property type="entry name" value="ELO_CS"/>
</dbReference>
<keyword evidence="6 10" id="KW-1133">Transmembrane helix</keyword>
<dbReference type="InterPro" id="IPR002076">
    <property type="entry name" value="ELO_fam"/>
</dbReference>
<gene>
    <name evidence="11" type="ORF">X801_06942</name>
</gene>
<dbReference type="PANTHER" id="PTHR11157">
    <property type="entry name" value="FATTY ACID ACYL TRANSFERASE-RELATED"/>
    <property type="match status" value="1"/>
</dbReference>
<dbReference type="EMBL" id="KV895684">
    <property type="protein sequence ID" value="OON17222.1"/>
    <property type="molecule type" value="Genomic_DNA"/>
</dbReference>
<dbReference type="PROSITE" id="PS01188">
    <property type="entry name" value="ELO"/>
    <property type="match status" value="1"/>
</dbReference>
<evidence type="ECO:0000256" key="3">
    <source>
        <dbReference type="ARBA" id="ARBA00022679"/>
    </source>
</evidence>
<dbReference type="GO" id="GO:0030148">
    <property type="term" value="P:sphingolipid biosynthetic process"/>
    <property type="evidence" value="ECO:0007669"/>
    <property type="project" value="TreeGrafter"/>
</dbReference>
<name>A0A1S8WRW5_OPIVI</name>
<dbReference type="PANTHER" id="PTHR11157:SF69">
    <property type="entry name" value="ELONGATION OF VERY LONG CHAIN FATTY ACIDS PROTEIN 7"/>
    <property type="match status" value="1"/>
</dbReference>
<dbReference type="GO" id="GO:0019367">
    <property type="term" value="P:fatty acid elongation, saturated fatty acid"/>
    <property type="evidence" value="ECO:0007669"/>
    <property type="project" value="TreeGrafter"/>
</dbReference>
<dbReference type="GO" id="GO:0009922">
    <property type="term" value="F:fatty acid elongase activity"/>
    <property type="evidence" value="ECO:0007669"/>
    <property type="project" value="UniProtKB-EC"/>
</dbReference>
<evidence type="ECO:0000256" key="8">
    <source>
        <dbReference type="ARBA" id="ARBA00023136"/>
    </source>
</evidence>
<dbReference type="EC" id="2.3.1.199" evidence="10"/>
<keyword evidence="8 10" id="KW-0472">Membrane</keyword>
<sequence>LFARPSVVPQQVFVLATNDKTSVQPVAINNVELNQTIDVSLTPKTELACICDEKSSQPGGSWNAALADRFKVVYQTNAALCDQSPFDRNEHTGLTHIPLTFTRLPPSFCCTPSWLSLAHPSTIDSRRITMGTPEGKMWERLASAVLPPHPDPRTDAYPLMGSWPPTALISLAYVVGVYAWRNELLKKRCKVQQKGTNSSTAAATKDMQTNSWGFVKCLMVLYNFIMVLYSAYMVIGTLGTVSKLGYGLGCEAQPDPYDRRTDSLLYFGYLFYFSKFVEMLDTVFFLWRGKVDQVTFLHVFHHATMPPSIWWGIRYAPGKSCAAIWPTK</sequence>
<organism evidence="11 12">
    <name type="scientific">Opisthorchis viverrini</name>
    <name type="common">Southeast Asian liver fluke</name>
    <dbReference type="NCBI Taxonomy" id="6198"/>
    <lineage>
        <taxon>Eukaryota</taxon>
        <taxon>Metazoa</taxon>
        <taxon>Spiralia</taxon>
        <taxon>Lophotrochozoa</taxon>
        <taxon>Platyhelminthes</taxon>
        <taxon>Trematoda</taxon>
        <taxon>Digenea</taxon>
        <taxon>Opisthorchiida</taxon>
        <taxon>Opisthorchiata</taxon>
        <taxon>Opisthorchiidae</taxon>
        <taxon>Opisthorchis</taxon>
    </lineage>
</organism>
<dbReference type="GO" id="GO:0034626">
    <property type="term" value="P:fatty acid elongation, polyunsaturated fatty acid"/>
    <property type="evidence" value="ECO:0007669"/>
    <property type="project" value="TreeGrafter"/>
</dbReference>
<evidence type="ECO:0000313" key="11">
    <source>
        <dbReference type="EMBL" id="OON17222.1"/>
    </source>
</evidence>
<dbReference type="Proteomes" id="UP000243686">
    <property type="component" value="Unassembled WGS sequence"/>
</dbReference>
<dbReference type="GO" id="GO:0042761">
    <property type="term" value="P:very long-chain fatty acid biosynthetic process"/>
    <property type="evidence" value="ECO:0007669"/>
    <property type="project" value="TreeGrafter"/>
</dbReference>
<feature type="non-terminal residue" evidence="11">
    <location>
        <position position="1"/>
    </location>
</feature>
<feature type="transmembrane region" description="Helical" evidence="10">
    <location>
        <begin position="214"/>
        <end position="235"/>
    </location>
</feature>
<evidence type="ECO:0000256" key="9">
    <source>
        <dbReference type="ARBA" id="ARBA00023160"/>
    </source>
</evidence>
<evidence type="ECO:0000256" key="10">
    <source>
        <dbReference type="RuleBase" id="RU361115"/>
    </source>
</evidence>
<keyword evidence="3 10" id="KW-0808">Transferase</keyword>
<evidence type="ECO:0000256" key="6">
    <source>
        <dbReference type="ARBA" id="ARBA00022989"/>
    </source>
</evidence>
<feature type="transmembrane region" description="Helical" evidence="10">
    <location>
        <begin position="162"/>
        <end position="180"/>
    </location>
</feature>
<accession>A0A1S8WRW5</accession>
<comment type="caution">
    <text evidence="10">Lacks conserved residue(s) required for the propagation of feature annotation.</text>
</comment>
<keyword evidence="12" id="KW-1185">Reference proteome</keyword>
<evidence type="ECO:0000256" key="2">
    <source>
        <dbReference type="ARBA" id="ARBA00022516"/>
    </source>
</evidence>
<proteinExistence type="inferred from homology"/>
<comment type="subcellular location">
    <subcellularLocation>
        <location evidence="1">Membrane</location>
        <topology evidence="1">Multi-pass membrane protein</topology>
    </subcellularLocation>
</comment>
<keyword evidence="7 10" id="KW-0443">Lipid metabolism</keyword>
<keyword evidence="5 10" id="KW-0276">Fatty acid metabolism</keyword>